<dbReference type="PANTHER" id="PTHR22576">
    <property type="entry name" value="MUCOSA ASSOCIATED LYMPHOID TISSUE LYMPHOMA TRANSLOCATION PROTEIN 1/PARACASPASE"/>
    <property type="match status" value="1"/>
</dbReference>
<dbReference type="OrthoDB" id="9812126at2"/>
<gene>
    <name evidence="2" type="ORF">C8N46_112129</name>
</gene>
<dbReference type="SUPFAM" id="SSF52129">
    <property type="entry name" value="Caspase-like"/>
    <property type="match status" value="1"/>
</dbReference>
<dbReference type="GO" id="GO:0004197">
    <property type="term" value="F:cysteine-type endopeptidase activity"/>
    <property type="evidence" value="ECO:0007669"/>
    <property type="project" value="InterPro"/>
</dbReference>
<name>A0A2T6BRW6_9FLAO</name>
<comment type="caution">
    <text evidence="2">The sequence shown here is derived from an EMBL/GenBank/DDBJ whole genome shotgun (WGS) entry which is preliminary data.</text>
</comment>
<evidence type="ECO:0000313" key="2">
    <source>
        <dbReference type="EMBL" id="PTX58821.1"/>
    </source>
</evidence>
<reference evidence="2 3" key="1">
    <citation type="submission" date="2018-04" db="EMBL/GenBank/DDBJ databases">
        <title>Genomic Encyclopedia of Archaeal and Bacterial Type Strains, Phase II (KMG-II): from individual species to whole genera.</title>
        <authorList>
            <person name="Goeker M."/>
        </authorList>
    </citation>
    <scope>NUCLEOTIDE SEQUENCE [LARGE SCALE GENOMIC DNA]</scope>
    <source>
        <strain evidence="2 3">DSM 25731</strain>
    </source>
</reference>
<sequence length="311" mass="34322">MRRALLIGINDYPKNPLKGCENDTLRMQSVLETHENGNPNFDCKLLLSSKKSVTRSEVRKHIKKLFNHEKGTALLYFSGHGATTIAGTYLVTQDAKPEDVGVSLMEIVAIANNSKADEVVIILDCCYAGDAGNTIDLNERKVILREGVSILAAASADQYSYEKNGGGIFTNIIYDALKGSAADVRGKITLSGIYYTADIFLNAWSQRPVFKSHVSHMISLRNCTPKISLKILRKLPVYFDGDSTGMTLSENYLQARTPLATVMKHLQKYQDNGLLIPIEASTLHEAALHNKSCSLTALGCYYKSLVMQNRL</sequence>
<dbReference type="Proteomes" id="UP000244090">
    <property type="component" value="Unassembled WGS sequence"/>
</dbReference>
<feature type="domain" description="Peptidase C14 caspase" evidence="1">
    <location>
        <begin position="2"/>
        <end position="181"/>
    </location>
</feature>
<dbReference type="GO" id="GO:0006508">
    <property type="term" value="P:proteolysis"/>
    <property type="evidence" value="ECO:0007669"/>
    <property type="project" value="InterPro"/>
</dbReference>
<accession>A0A2T6BRW6</accession>
<dbReference type="InterPro" id="IPR029030">
    <property type="entry name" value="Caspase-like_dom_sf"/>
</dbReference>
<dbReference type="Gene3D" id="3.40.50.1460">
    <property type="match status" value="1"/>
</dbReference>
<protein>
    <submittedName>
        <fullName evidence="2">Caspase domain-containing protein</fullName>
    </submittedName>
</protein>
<dbReference type="EMBL" id="QBKT01000012">
    <property type="protein sequence ID" value="PTX58821.1"/>
    <property type="molecule type" value="Genomic_DNA"/>
</dbReference>
<evidence type="ECO:0000259" key="1">
    <source>
        <dbReference type="Pfam" id="PF00656"/>
    </source>
</evidence>
<organism evidence="2 3">
    <name type="scientific">Kordia periserrulae</name>
    <dbReference type="NCBI Taxonomy" id="701523"/>
    <lineage>
        <taxon>Bacteria</taxon>
        <taxon>Pseudomonadati</taxon>
        <taxon>Bacteroidota</taxon>
        <taxon>Flavobacteriia</taxon>
        <taxon>Flavobacteriales</taxon>
        <taxon>Flavobacteriaceae</taxon>
        <taxon>Kordia</taxon>
    </lineage>
</organism>
<evidence type="ECO:0000313" key="3">
    <source>
        <dbReference type="Proteomes" id="UP000244090"/>
    </source>
</evidence>
<dbReference type="RefSeq" id="WP_108116687.1">
    <property type="nucleotide sequence ID" value="NZ_QBKT01000012.1"/>
</dbReference>
<dbReference type="InterPro" id="IPR011600">
    <property type="entry name" value="Pept_C14_caspase"/>
</dbReference>
<proteinExistence type="predicted"/>
<dbReference type="PANTHER" id="PTHR22576:SF37">
    <property type="entry name" value="MUCOSA-ASSOCIATED LYMPHOID TISSUE LYMPHOMA TRANSLOCATION PROTEIN 1"/>
    <property type="match status" value="1"/>
</dbReference>
<dbReference type="InterPro" id="IPR052039">
    <property type="entry name" value="Caspase-related_regulators"/>
</dbReference>
<keyword evidence="3" id="KW-1185">Reference proteome</keyword>
<dbReference type="Pfam" id="PF00656">
    <property type="entry name" value="Peptidase_C14"/>
    <property type="match status" value="1"/>
</dbReference>
<dbReference type="AlphaFoldDB" id="A0A2T6BRW6"/>